<evidence type="ECO:0000313" key="2">
    <source>
        <dbReference type="EMBL" id="NYJ25439.1"/>
    </source>
</evidence>
<dbReference type="RefSeq" id="WP_179608160.1">
    <property type="nucleotide sequence ID" value="NZ_BAABEH010000001.1"/>
</dbReference>
<dbReference type="PANTHER" id="PTHR37017:SF11">
    <property type="entry name" value="ESTERASE_LIPASE_THIOESTERASE DOMAIN-CONTAINING PROTEIN"/>
    <property type="match status" value="1"/>
</dbReference>
<dbReference type="AlphaFoldDB" id="A0A853CZ08"/>
<sequence length="236" mass="24423">MAAQRTIVLVHGAFADASGFAGLIGDLEGSGHTVVAPPNPLRSLLTDSDTIARVVGAIDGPVVLVGHSYGGAVITQASAGLSNVEALVYLAAFGLDVGESCVSAQEPFPAPLLATENQPTPYDAVGSPGGPEVYVKKERFREVFCGDSSEEAAAVMYATQRPLAVASLTQEATAAGWKNIPSWFVVSDQDNAISPKAEEFYAQRMGATTSHVDGSHTAFIPRHAEIAEVIRAAAGS</sequence>
<proteinExistence type="predicted"/>
<dbReference type="InterPro" id="IPR052897">
    <property type="entry name" value="Sec-Metab_Biosynth_Hydrolase"/>
</dbReference>
<dbReference type="InterPro" id="IPR029058">
    <property type="entry name" value="AB_hydrolase_fold"/>
</dbReference>
<dbReference type="EMBL" id="JACCFL010000001">
    <property type="protein sequence ID" value="NYJ25439.1"/>
    <property type="molecule type" value="Genomic_DNA"/>
</dbReference>
<dbReference type="PANTHER" id="PTHR37017">
    <property type="entry name" value="AB HYDROLASE-1 DOMAIN-CONTAINING PROTEIN-RELATED"/>
    <property type="match status" value="1"/>
</dbReference>
<dbReference type="Pfam" id="PF12697">
    <property type="entry name" value="Abhydrolase_6"/>
    <property type="match status" value="1"/>
</dbReference>
<organism evidence="2 3">
    <name type="scientific">Leifsonia shinshuensis</name>
    <dbReference type="NCBI Taxonomy" id="150026"/>
    <lineage>
        <taxon>Bacteria</taxon>
        <taxon>Bacillati</taxon>
        <taxon>Actinomycetota</taxon>
        <taxon>Actinomycetes</taxon>
        <taxon>Micrococcales</taxon>
        <taxon>Microbacteriaceae</taxon>
        <taxon>Leifsonia</taxon>
    </lineage>
</organism>
<evidence type="ECO:0000313" key="3">
    <source>
        <dbReference type="Proteomes" id="UP000578352"/>
    </source>
</evidence>
<dbReference type="SUPFAM" id="SSF53474">
    <property type="entry name" value="alpha/beta-Hydrolases"/>
    <property type="match status" value="1"/>
</dbReference>
<dbReference type="GO" id="GO:0003824">
    <property type="term" value="F:catalytic activity"/>
    <property type="evidence" value="ECO:0007669"/>
    <property type="project" value="UniProtKB-ARBA"/>
</dbReference>
<dbReference type="Proteomes" id="UP000578352">
    <property type="component" value="Unassembled WGS sequence"/>
</dbReference>
<evidence type="ECO:0000259" key="1">
    <source>
        <dbReference type="Pfam" id="PF12697"/>
    </source>
</evidence>
<reference evidence="2 3" key="1">
    <citation type="submission" date="2020-07" db="EMBL/GenBank/DDBJ databases">
        <title>Sequencing the genomes of 1000 actinobacteria strains.</title>
        <authorList>
            <person name="Klenk H.-P."/>
        </authorList>
    </citation>
    <scope>NUCLEOTIDE SEQUENCE [LARGE SCALE GENOMIC DNA]</scope>
    <source>
        <strain evidence="2 3">DSM 15165</strain>
    </source>
</reference>
<dbReference type="InterPro" id="IPR000073">
    <property type="entry name" value="AB_hydrolase_1"/>
</dbReference>
<name>A0A853CZ08_9MICO</name>
<accession>A0A853CZ08</accession>
<protein>
    <submittedName>
        <fullName evidence="2">Pimeloyl-ACP methyl ester carboxylesterase</fullName>
    </submittedName>
</protein>
<gene>
    <name evidence="2" type="ORF">HNR13_003726</name>
</gene>
<dbReference type="Gene3D" id="3.40.50.1820">
    <property type="entry name" value="alpha/beta hydrolase"/>
    <property type="match status" value="1"/>
</dbReference>
<comment type="caution">
    <text evidence="2">The sequence shown here is derived from an EMBL/GenBank/DDBJ whole genome shotgun (WGS) entry which is preliminary data.</text>
</comment>
<feature type="domain" description="AB hydrolase-1" evidence="1">
    <location>
        <begin position="7"/>
        <end position="228"/>
    </location>
</feature>